<dbReference type="Proteomes" id="UP000005244">
    <property type="component" value="Unassembled WGS sequence"/>
</dbReference>
<keyword evidence="3" id="KW-1185">Reference proteome</keyword>
<accession>V9HL03</accession>
<reference evidence="1 4" key="1">
    <citation type="submission" date="2012-05" db="EMBL/GenBank/DDBJ databases">
        <title>The Genome Sequence of Eubacteriaceae bacterium CM2.</title>
        <authorList>
            <consortium name="The Broad Institute Genome Sequencing Platform"/>
            <person name="Earl A."/>
            <person name="Ward D."/>
            <person name="Feldgarden M."/>
            <person name="Gevers D."/>
            <person name="Sizova M."/>
            <person name="Hazen A."/>
            <person name="Epstein S."/>
            <person name="Walker B."/>
            <person name="Young S.K."/>
            <person name="Zeng Q."/>
            <person name="Gargeya S."/>
            <person name="Fitzgerald M."/>
            <person name="Haas B."/>
            <person name="Abouelleil A."/>
            <person name="Alvarado L."/>
            <person name="Arachchi H.M."/>
            <person name="Berlin A."/>
            <person name="Chapman S.B."/>
            <person name="Goldberg J."/>
            <person name="Griggs A."/>
            <person name="Gujja S."/>
            <person name="Hansen M."/>
            <person name="Howarth C."/>
            <person name="Imamovic A."/>
            <person name="Larimer J."/>
            <person name="McCowen C."/>
            <person name="Montmayeur A."/>
            <person name="Murphy C."/>
            <person name="Neiman D."/>
            <person name="Pearson M."/>
            <person name="Priest M."/>
            <person name="Roberts A."/>
            <person name="Saif S."/>
            <person name="Shea T."/>
            <person name="Sisk P."/>
            <person name="Sykes S."/>
            <person name="Wortman J."/>
            <person name="Nusbaum C."/>
            <person name="Birren B."/>
        </authorList>
    </citation>
    <scope>NUCLEOTIDE SEQUENCE [LARGE SCALE GENOMIC DNA]</scope>
    <source>
        <strain evidence="1 4">CM2</strain>
    </source>
</reference>
<reference evidence="2 3" key="2">
    <citation type="submission" date="2012-07" db="EMBL/GenBank/DDBJ databases">
        <authorList>
            <person name="Durkin A.S."/>
            <person name="McCorrison J."/>
            <person name="Torralba M."/>
            <person name="Gillis M."/>
            <person name="Methe B."/>
            <person name="Sutton G."/>
            <person name="Nelson K.E."/>
        </authorList>
    </citation>
    <scope>NUCLEOTIDE SEQUENCE [LARGE SCALE GENOMIC DNA]</scope>
    <source>
        <strain evidence="2 3">OBRC8</strain>
    </source>
</reference>
<evidence type="ECO:0000313" key="3">
    <source>
        <dbReference type="Proteomes" id="UP000005244"/>
    </source>
</evidence>
<dbReference type="EMBL" id="AFZF02000012">
    <property type="protein sequence ID" value="EHL17970.1"/>
    <property type="molecule type" value="Genomic_DNA"/>
</dbReference>
<name>J4WHH8_9FIRM</name>
<organism evidence="2 3">
    <name type="scientific">Peptoanaerobacter stomatis</name>
    <dbReference type="NCBI Taxonomy" id="796937"/>
    <lineage>
        <taxon>Bacteria</taxon>
        <taxon>Bacillati</taxon>
        <taxon>Bacillota</taxon>
        <taxon>Clostridia</taxon>
        <taxon>Peptostreptococcales</taxon>
        <taxon>Filifactoraceae</taxon>
        <taxon>Peptoanaerobacter</taxon>
    </lineage>
</organism>
<evidence type="ECO:0000313" key="4">
    <source>
        <dbReference type="Proteomes" id="UP000017818"/>
    </source>
</evidence>
<dbReference type="HOGENOM" id="CLU_3046341_0_0_9"/>
<dbReference type="Proteomes" id="UP000017818">
    <property type="component" value="Unassembled WGS sequence"/>
</dbReference>
<dbReference type="EMBL" id="ALNK01000005">
    <property type="protein sequence ID" value="EJU24596.1"/>
    <property type="molecule type" value="Genomic_DNA"/>
</dbReference>
<gene>
    <name evidence="2" type="ORF">HMPREF1143_1327</name>
    <name evidence="1" type="ORF">HMPREF9630_01226</name>
</gene>
<evidence type="ECO:0000313" key="2">
    <source>
        <dbReference type="EMBL" id="EJU24596.1"/>
    </source>
</evidence>
<dbReference type="AlphaFoldDB" id="J4WHH8"/>
<evidence type="ECO:0000313" key="1">
    <source>
        <dbReference type="EMBL" id="EHL17970.1"/>
    </source>
</evidence>
<accession>J4WHH8</accession>
<proteinExistence type="predicted"/>
<protein>
    <submittedName>
        <fullName evidence="2">Uncharacterized protein</fullName>
    </submittedName>
</protein>
<comment type="caution">
    <text evidence="2">The sequence shown here is derived from an EMBL/GenBank/DDBJ whole genome shotgun (WGS) entry which is preliminary data.</text>
</comment>
<sequence length="54" mass="6574">MYKKERLTRKVEAEKDIHKDIKKQISKNKKIQRDIKEQINSQIKKCHVLLNELN</sequence>
<dbReference type="RefSeq" id="WP_009527970.1">
    <property type="nucleotide sequence ID" value="NZ_ALNK01000005.1"/>
</dbReference>